<keyword evidence="2" id="KW-0812">Transmembrane</keyword>
<protein>
    <submittedName>
        <fullName evidence="3">Uncharacterized protein</fullName>
    </submittedName>
</protein>
<evidence type="ECO:0000256" key="1">
    <source>
        <dbReference type="SAM" id="MobiDB-lite"/>
    </source>
</evidence>
<dbReference type="EMBL" id="ML769488">
    <property type="protein sequence ID" value="KAE9398039.1"/>
    <property type="molecule type" value="Genomic_DNA"/>
</dbReference>
<dbReference type="AlphaFoldDB" id="A0A6A4HHL9"/>
<name>A0A6A4HHL9_9AGAR</name>
<reference evidence="3" key="1">
    <citation type="journal article" date="2019" name="Environ. Microbiol.">
        <title>Fungal ecological strategies reflected in gene transcription - a case study of two litter decomposers.</title>
        <authorList>
            <person name="Barbi F."/>
            <person name="Kohler A."/>
            <person name="Barry K."/>
            <person name="Baskaran P."/>
            <person name="Daum C."/>
            <person name="Fauchery L."/>
            <person name="Ihrmark K."/>
            <person name="Kuo A."/>
            <person name="LaButti K."/>
            <person name="Lipzen A."/>
            <person name="Morin E."/>
            <person name="Grigoriev I.V."/>
            <person name="Henrissat B."/>
            <person name="Lindahl B."/>
            <person name="Martin F."/>
        </authorList>
    </citation>
    <scope>NUCLEOTIDE SEQUENCE</scope>
    <source>
        <strain evidence="3">JB14</strain>
    </source>
</reference>
<keyword evidence="2" id="KW-1133">Transmembrane helix</keyword>
<feature type="transmembrane region" description="Helical" evidence="2">
    <location>
        <begin position="182"/>
        <end position="208"/>
    </location>
</feature>
<dbReference type="OrthoDB" id="3270641at2759"/>
<gene>
    <name evidence="3" type="ORF">BT96DRAFT_995222</name>
</gene>
<proteinExistence type="predicted"/>
<keyword evidence="4" id="KW-1185">Reference proteome</keyword>
<organism evidence="3 4">
    <name type="scientific">Gymnopus androsaceus JB14</name>
    <dbReference type="NCBI Taxonomy" id="1447944"/>
    <lineage>
        <taxon>Eukaryota</taxon>
        <taxon>Fungi</taxon>
        <taxon>Dikarya</taxon>
        <taxon>Basidiomycota</taxon>
        <taxon>Agaricomycotina</taxon>
        <taxon>Agaricomycetes</taxon>
        <taxon>Agaricomycetidae</taxon>
        <taxon>Agaricales</taxon>
        <taxon>Marasmiineae</taxon>
        <taxon>Omphalotaceae</taxon>
        <taxon>Gymnopus</taxon>
    </lineage>
</organism>
<evidence type="ECO:0000313" key="3">
    <source>
        <dbReference type="EMBL" id="KAE9398039.1"/>
    </source>
</evidence>
<evidence type="ECO:0000313" key="4">
    <source>
        <dbReference type="Proteomes" id="UP000799118"/>
    </source>
</evidence>
<feature type="region of interest" description="Disordered" evidence="1">
    <location>
        <begin position="246"/>
        <end position="288"/>
    </location>
</feature>
<sequence>MDIRYIDDQYGDLVTGEVPVYSPQGSWTQGAECTGCGFHPASDQAFNNTWHDTTTHHTYDFPRTVQFNFTGTSLDVYCIIPNSPNPTLTSTYNLTFILDDQLLSQTFTHESDLSNNSWYNVSVLSLNNLTPVSHTFAMMAASTMVNSTLKFDYARYLSPSSHSTSSSTHVSLLSTSTSSNRISVAVIVGTTIGGIFFLCLLVILVFCYHRYKHRIKQLFFVASLRIRTDESESTARIDPFIYSSPLHRPIRPSNPGPAHPSTTAPSSITSSAQQMGARTVSAPPSSRR</sequence>
<evidence type="ECO:0000256" key="2">
    <source>
        <dbReference type="SAM" id="Phobius"/>
    </source>
</evidence>
<feature type="compositionally biased region" description="Low complexity" evidence="1">
    <location>
        <begin position="259"/>
        <end position="272"/>
    </location>
</feature>
<keyword evidence="2" id="KW-0472">Membrane</keyword>
<accession>A0A6A4HHL9</accession>
<dbReference type="Proteomes" id="UP000799118">
    <property type="component" value="Unassembled WGS sequence"/>
</dbReference>